<dbReference type="PANTHER" id="PTHR47572">
    <property type="entry name" value="LIPOPROTEIN-RELATED"/>
    <property type="match status" value="1"/>
</dbReference>
<feature type="domain" description="SMP-30/Gluconolactonase/LRE-like region" evidence="3">
    <location>
        <begin position="39"/>
        <end position="300"/>
    </location>
</feature>
<dbReference type="PANTHER" id="PTHR47572:SF4">
    <property type="entry name" value="LACTONASE DRP35"/>
    <property type="match status" value="1"/>
</dbReference>
<dbReference type="Proteomes" id="UP000224915">
    <property type="component" value="Unassembled WGS sequence"/>
</dbReference>
<proteinExistence type="inferred from homology"/>
<accession>A0A2A9D3R8</accession>
<dbReference type="Pfam" id="PF08450">
    <property type="entry name" value="SGL"/>
    <property type="match status" value="1"/>
</dbReference>
<comment type="caution">
    <text evidence="4">The sequence shown here is derived from an EMBL/GenBank/DDBJ whole genome shotgun (WGS) entry which is preliminary data.</text>
</comment>
<dbReference type="InterPro" id="IPR011042">
    <property type="entry name" value="6-blade_b-propeller_TolB-like"/>
</dbReference>
<comment type="similarity">
    <text evidence="1">Belongs to the SMP-30/CGR1 family.</text>
</comment>
<gene>
    <name evidence="4" type="ORF">ATL40_2650</name>
</gene>
<dbReference type="RefSeq" id="WP_098469929.1">
    <property type="nucleotide sequence ID" value="NZ_PDJD01000001.1"/>
</dbReference>
<reference evidence="4 5" key="1">
    <citation type="submission" date="2017-10" db="EMBL/GenBank/DDBJ databases">
        <title>Sequencing the genomes of 1000 actinobacteria strains.</title>
        <authorList>
            <person name="Klenk H.-P."/>
        </authorList>
    </citation>
    <scope>NUCLEOTIDE SEQUENCE [LARGE SCALE GENOMIC DNA]</scope>
    <source>
        <strain evidence="4 5">DSM 21801</strain>
    </source>
</reference>
<dbReference type="EMBL" id="PDJD01000001">
    <property type="protein sequence ID" value="PFG21031.1"/>
    <property type="molecule type" value="Genomic_DNA"/>
</dbReference>
<sequence length="311" mass="32742">MSDALILDGDGTGGSAGAAGLLAPGARLEAIAHGGDLFQGPVWLGDALVWSDLEANTVLAWDADRGTRTWISRSAFQNGHAVDSQGLLYAASHGERAVVRREADGHWVIVADLLVDRRFNAPSDLVVTGEGAVWFTDPRTGLTDPAQGYGGEAEVDGAHVYRVSPGVRRGGVLGGVQCMSADLPAMSAPTGLAFSPDETVLYVTDAEEDVVWGFRVRPDLDRMLMSHRWLVHTSVHGTPRGVRVDPAGRLWVTSSAGVEILGAPPRGGKAPYLGVLRTPSPATNLAFSADHRVLAITTTHTVFLVALGDLA</sequence>
<dbReference type="SUPFAM" id="SSF63829">
    <property type="entry name" value="Calcium-dependent phosphotriesterase"/>
    <property type="match status" value="1"/>
</dbReference>
<evidence type="ECO:0000256" key="2">
    <source>
        <dbReference type="ARBA" id="ARBA00022801"/>
    </source>
</evidence>
<evidence type="ECO:0000313" key="4">
    <source>
        <dbReference type="EMBL" id="PFG21031.1"/>
    </source>
</evidence>
<evidence type="ECO:0000259" key="3">
    <source>
        <dbReference type="Pfam" id="PF08450"/>
    </source>
</evidence>
<organism evidence="4 5">
    <name type="scientific">Serinibacter salmoneus</name>
    <dbReference type="NCBI Taxonomy" id="556530"/>
    <lineage>
        <taxon>Bacteria</taxon>
        <taxon>Bacillati</taxon>
        <taxon>Actinomycetota</taxon>
        <taxon>Actinomycetes</taxon>
        <taxon>Micrococcales</taxon>
        <taxon>Beutenbergiaceae</taxon>
        <taxon>Serinibacter</taxon>
    </lineage>
</organism>
<dbReference type="InterPro" id="IPR051262">
    <property type="entry name" value="SMP-30/CGR1_Lactonase"/>
</dbReference>
<keyword evidence="5" id="KW-1185">Reference proteome</keyword>
<name>A0A2A9D3R8_9MICO</name>
<keyword evidence="2" id="KW-0378">Hydrolase</keyword>
<dbReference type="GO" id="GO:0016787">
    <property type="term" value="F:hydrolase activity"/>
    <property type="evidence" value="ECO:0007669"/>
    <property type="project" value="UniProtKB-KW"/>
</dbReference>
<evidence type="ECO:0000256" key="1">
    <source>
        <dbReference type="ARBA" id="ARBA00008853"/>
    </source>
</evidence>
<dbReference type="OrthoDB" id="2633250at2"/>
<evidence type="ECO:0000313" key="5">
    <source>
        <dbReference type="Proteomes" id="UP000224915"/>
    </source>
</evidence>
<dbReference type="Gene3D" id="2.120.10.30">
    <property type="entry name" value="TolB, C-terminal domain"/>
    <property type="match status" value="1"/>
</dbReference>
<dbReference type="InterPro" id="IPR013658">
    <property type="entry name" value="SGL"/>
</dbReference>
<protein>
    <submittedName>
        <fullName evidence="4">Gluconolactonase</fullName>
    </submittedName>
</protein>
<dbReference type="AlphaFoldDB" id="A0A2A9D3R8"/>